<dbReference type="AlphaFoldDB" id="A0A2P7S7G2"/>
<comment type="caution">
    <text evidence="2">The sequence shown here is derived from an EMBL/GenBank/DDBJ whole genome shotgun (WGS) entry which is preliminary data.</text>
</comment>
<name>A0A2P7S7G2_9HYPH</name>
<accession>A0A2P7S7G2</accession>
<evidence type="ECO:0000313" key="3">
    <source>
        <dbReference type="Proteomes" id="UP000241229"/>
    </source>
</evidence>
<protein>
    <submittedName>
        <fullName evidence="2">DUF2272 domain-containing protein</fullName>
    </submittedName>
</protein>
<dbReference type="InterPro" id="IPR019262">
    <property type="entry name" value="DUF2272"/>
</dbReference>
<sequence length="260" mass="28864">MVTFERFIMLEMRVNLDMLNLRAAPVNGTILAALPRGHAVTTAGPSGTDGWVKVGTKVNGHEVEGVVAERRLRALVSAAKESLMSAAVAEWLQFDRGSGKENEEPYFRFVGKMWDAIGLNLDGRDRDQPWSAAFISWCVRTAGYNGFKFAAAHARYIHDSIKKKLAGEESPFWGWRIGEQKAELGDMVCQWRNTPRTYDQAAAADGFFSHCDIIVEVGDGFVRALGGNNSDTVNYKRYNLTAAGNLLSERKVFAILKNRN</sequence>
<dbReference type="Pfam" id="PF10030">
    <property type="entry name" value="DUF2272"/>
    <property type="match status" value="1"/>
</dbReference>
<dbReference type="OrthoDB" id="3078754at2"/>
<feature type="domain" description="DUF2272" evidence="1">
    <location>
        <begin position="110"/>
        <end position="249"/>
    </location>
</feature>
<keyword evidence="3" id="KW-1185">Reference proteome</keyword>
<reference evidence="2 3" key="1">
    <citation type="submission" date="2018-03" db="EMBL/GenBank/DDBJ databases">
        <title>The draft genome of Mesorhizobium sp. 6GN-30.</title>
        <authorList>
            <person name="Liu L."/>
            <person name="Li L."/>
            <person name="Wang T."/>
            <person name="Zhang X."/>
            <person name="Liang L."/>
        </authorList>
    </citation>
    <scope>NUCLEOTIDE SEQUENCE [LARGE SCALE GENOMIC DNA]</scope>
    <source>
        <strain evidence="2 3">6GN30</strain>
    </source>
</reference>
<dbReference type="Proteomes" id="UP000241229">
    <property type="component" value="Unassembled WGS sequence"/>
</dbReference>
<evidence type="ECO:0000259" key="1">
    <source>
        <dbReference type="Pfam" id="PF10030"/>
    </source>
</evidence>
<organism evidence="2 3">
    <name type="scientific">Kumtagia ephedrae</name>
    <dbReference type="NCBI Taxonomy" id="2116701"/>
    <lineage>
        <taxon>Bacteria</taxon>
        <taxon>Pseudomonadati</taxon>
        <taxon>Pseudomonadota</taxon>
        <taxon>Alphaproteobacteria</taxon>
        <taxon>Hyphomicrobiales</taxon>
        <taxon>Phyllobacteriaceae</taxon>
        <taxon>Kumtagia</taxon>
    </lineage>
</organism>
<evidence type="ECO:0000313" key="2">
    <source>
        <dbReference type="EMBL" id="PSJ58409.1"/>
    </source>
</evidence>
<proteinExistence type="predicted"/>
<dbReference type="EMBL" id="PXYK01000014">
    <property type="protein sequence ID" value="PSJ58409.1"/>
    <property type="molecule type" value="Genomic_DNA"/>
</dbReference>
<gene>
    <name evidence="2" type="ORF">C7I84_15725</name>
</gene>